<protein>
    <submittedName>
        <fullName evidence="5">BlaI/MecI/CopY family transcriptional regulator</fullName>
    </submittedName>
</protein>
<dbReference type="AlphaFoldDB" id="A0A3B0BRY5"/>
<dbReference type="Pfam" id="PF03965">
    <property type="entry name" value="Penicillinase_R"/>
    <property type="match status" value="1"/>
</dbReference>
<accession>A0A3B0BRY5</accession>
<keyword evidence="3" id="KW-0238">DNA-binding</keyword>
<evidence type="ECO:0000313" key="6">
    <source>
        <dbReference type="Proteomes" id="UP000276603"/>
    </source>
</evidence>
<keyword evidence="2" id="KW-0805">Transcription regulation</keyword>
<comment type="similarity">
    <text evidence="1">Belongs to the BlaI transcriptional regulatory family.</text>
</comment>
<dbReference type="SUPFAM" id="SSF46785">
    <property type="entry name" value="Winged helix' DNA-binding domain"/>
    <property type="match status" value="1"/>
</dbReference>
<proteinExistence type="inferred from homology"/>
<dbReference type="InterPro" id="IPR005650">
    <property type="entry name" value="BlaI_family"/>
</dbReference>
<comment type="caution">
    <text evidence="5">The sequence shown here is derived from an EMBL/GenBank/DDBJ whole genome shotgun (WGS) entry which is preliminary data.</text>
</comment>
<dbReference type="PIRSF" id="PIRSF019455">
    <property type="entry name" value="CopR_AtkY"/>
    <property type="match status" value="1"/>
</dbReference>
<dbReference type="EMBL" id="RBCJ01000008">
    <property type="protein sequence ID" value="RKN75098.1"/>
    <property type="molecule type" value="Genomic_DNA"/>
</dbReference>
<dbReference type="Proteomes" id="UP000276603">
    <property type="component" value="Unassembled WGS sequence"/>
</dbReference>
<evidence type="ECO:0000313" key="5">
    <source>
        <dbReference type="EMBL" id="RKN75098.1"/>
    </source>
</evidence>
<evidence type="ECO:0000256" key="2">
    <source>
        <dbReference type="ARBA" id="ARBA00023015"/>
    </source>
</evidence>
<evidence type="ECO:0000256" key="4">
    <source>
        <dbReference type="ARBA" id="ARBA00023163"/>
    </source>
</evidence>
<dbReference type="GO" id="GO:0003677">
    <property type="term" value="F:DNA binding"/>
    <property type="evidence" value="ECO:0007669"/>
    <property type="project" value="UniProtKB-KW"/>
</dbReference>
<dbReference type="InterPro" id="IPR036388">
    <property type="entry name" value="WH-like_DNA-bd_sf"/>
</dbReference>
<organism evidence="5 6">
    <name type="scientific">Ulvibacterium marinum</name>
    <dbReference type="NCBI Taxonomy" id="2419782"/>
    <lineage>
        <taxon>Bacteria</taxon>
        <taxon>Pseudomonadati</taxon>
        <taxon>Bacteroidota</taxon>
        <taxon>Flavobacteriia</taxon>
        <taxon>Flavobacteriales</taxon>
        <taxon>Flavobacteriaceae</taxon>
        <taxon>Ulvibacterium</taxon>
    </lineage>
</organism>
<keyword evidence="6" id="KW-1185">Reference proteome</keyword>
<dbReference type="OrthoDB" id="1098508at2"/>
<evidence type="ECO:0000256" key="1">
    <source>
        <dbReference type="ARBA" id="ARBA00011046"/>
    </source>
</evidence>
<gene>
    <name evidence="5" type="ORF">D7Z94_25180</name>
</gene>
<sequence length="132" mass="15403">MFSYIYHVNDIKLTNAEESVLKILWEKEKAFIKEVIEEIPGKKPAYSTVSTIMRILERKGYVSYDSFGKSHRYFPLIKREDYTKGVLSHIMNTYFGGDFRQIVSFMSSSNNISISELDEILSELKNQKKNDT</sequence>
<reference evidence="5 6" key="1">
    <citation type="submission" date="2018-10" db="EMBL/GenBank/DDBJ databases">
        <title>Ulvibacterium marinum gen. nov., sp. nov., a novel marine bacterium of the family Flavobacteriaceae, isolated from a culture of the green alga Ulva prolifera.</title>
        <authorList>
            <person name="Zhang Z."/>
        </authorList>
    </citation>
    <scope>NUCLEOTIDE SEQUENCE [LARGE SCALE GENOMIC DNA]</scope>
    <source>
        <strain evidence="5 6">CCMM003</strain>
    </source>
</reference>
<evidence type="ECO:0000256" key="3">
    <source>
        <dbReference type="ARBA" id="ARBA00023125"/>
    </source>
</evidence>
<dbReference type="Gene3D" id="1.10.10.10">
    <property type="entry name" value="Winged helix-like DNA-binding domain superfamily/Winged helix DNA-binding domain"/>
    <property type="match status" value="1"/>
</dbReference>
<keyword evidence="4" id="KW-0804">Transcription</keyword>
<dbReference type="InterPro" id="IPR036390">
    <property type="entry name" value="WH_DNA-bd_sf"/>
</dbReference>
<name>A0A3B0BRY5_9FLAO</name>
<dbReference type="GO" id="GO:0045892">
    <property type="term" value="P:negative regulation of DNA-templated transcription"/>
    <property type="evidence" value="ECO:0007669"/>
    <property type="project" value="InterPro"/>
</dbReference>